<dbReference type="AlphaFoldDB" id="A0A1Y3B4C0"/>
<dbReference type="Proteomes" id="UP000194236">
    <property type="component" value="Unassembled WGS sequence"/>
</dbReference>
<protein>
    <submittedName>
        <fullName evidence="1">Uncharacterized protein</fullName>
    </submittedName>
</protein>
<comment type="caution">
    <text evidence="1">The sequence shown here is derived from an EMBL/GenBank/DDBJ whole genome shotgun (WGS) entry which is preliminary data.</text>
</comment>
<evidence type="ECO:0000313" key="2">
    <source>
        <dbReference type="Proteomes" id="UP000194236"/>
    </source>
</evidence>
<gene>
    <name evidence="1" type="ORF">BLA29_011236</name>
</gene>
<name>A0A1Y3B4C0_EURMA</name>
<keyword evidence="2" id="KW-1185">Reference proteome</keyword>
<organism evidence="1 2">
    <name type="scientific">Euroglyphus maynei</name>
    <name type="common">Mayne's house dust mite</name>
    <dbReference type="NCBI Taxonomy" id="6958"/>
    <lineage>
        <taxon>Eukaryota</taxon>
        <taxon>Metazoa</taxon>
        <taxon>Ecdysozoa</taxon>
        <taxon>Arthropoda</taxon>
        <taxon>Chelicerata</taxon>
        <taxon>Arachnida</taxon>
        <taxon>Acari</taxon>
        <taxon>Acariformes</taxon>
        <taxon>Sarcoptiformes</taxon>
        <taxon>Astigmata</taxon>
        <taxon>Psoroptidia</taxon>
        <taxon>Analgoidea</taxon>
        <taxon>Pyroglyphidae</taxon>
        <taxon>Pyroglyphinae</taxon>
        <taxon>Euroglyphus</taxon>
    </lineage>
</organism>
<dbReference type="EMBL" id="MUJZ01040837">
    <property type="protein sequence ID" value="OTF75672.1"/>
    <property type="molecule type" value="Genomic_DNA"/>
</dbReference>
<reference evidence="1 2" key="1">
    <citation type="submission" date="2017-03" db="EMBL/GenBank/DDBJ databases">
        <title>Genome Survey of Euroglyphus maynei.</title>
        <authorList>
            <person name="Arlian L.G."/>
            <person name="Morgan M.S."/>
            <person name="Rider S.D."/>
        </authorList>
    </citation>
    <scope>NUCLEOTIDE SEQUENCE [LARGE SCALE GENOMIC DNA]</scope>
    <source>
        <strain evidence="1">Arlian Lab</strain>
        <tissue evidence="1">Whole body</tissue>
    </source>
</reference>
<evidence type="ECO:0000313" key="1">
    <source>
        <dbReference type="EMBL" id="OTF75672.1"/>
    </source>
</evidence>
<sequence length="77" mass="9279">MFWFYFRNRIKKTYVGRDTYTNSAGAIPLTYTSSQLLSQLETLREQITTLLIDDDDPDSTKDERLDEILRKYYQLFR</sequence>
<proteinExistence type="predicted"/>
<accession>A0A1Y3B4C0</accession>
<feature type="non-terminal residue" evidence="1">
    <location>
        <position position="77"/>
    </location>
</feature>